<dbReference type="InterPro" id="IPR007138">
    <property type="entry name" value="ABM_dom"/>
</dbReference>
<dbReference type="PROSITE" id="PS51725">
    <property type="entry name" value="ABM"/>
    <property type="match status" value="1"/>
</dbReference>
<keyword evidence="4" id="KW-1185">Reference proteome</keyword>
<feature type="domain" description="ABM" evidence="2">
    <location>
        <begin position="3"/>
        <end position="93"/>
    </location>
</feature>
<organism evidence="3 4">
    <name type="scientific">Microbacterium yannicii</name>
    <dbReference type="NCBI Taxonomy" id="671622"/>
    <lineage>
        <taxon>Bacteria</taxon>
        <taxon>Bacillati</taxon>
        <taxon>Actinomycetota</taxon>
        <taxon>Actinomycetes</taxon>
        <taxon>Micrococcales</taxon>
        <taxon>Microbacteriaceae</taxon>
        <taxon>Microbacterium</taxon>
    </lineage>
</organism>
<dbReference type="Gene3D" id="3.30.70.100">
    <property type="match status" value="1"/>
</dbReference>
<gene>
    <name evidence="3" type="ORF">GCM10025760_00940</name>
</gene>
<dbReference type="SUPFAM" id="SSF54909">
    <property type="entry name" value="Dimeric alpha+beta barrel"/>
    <property type="match status" value="1"/>
</dbReference>
<evidence type="ECO:0000259" key="2">
    <source>
        <dbReference type="PROSITE" id="PS51725"/>
    </source>
</evidence>
<dbReference type="EMBL" id="BAABKZ010000001">
    <property type="protein sequence ID" value="GAA5083844.1"/>
    <property type="molecule type" value="Genomic_DNA"/>
</dbReference>
<accession>A0ABP9LVT7</accession>
<dbReference type="InterPro" id="IPR011008">
    <property type="entry name" value="Dimeric_a/b-barrel"/>
</dbReference>
<sequence>MVFANAGSLGAAPGRRDELVHHLTRRSDHLRDVGCLLYEVGVNDAEPDTVYVVELWESADAHRASLALPEVQASIAAARPLLSGEFGGFRFEVVGSPLRDGPAPGPAPKHVPAPDEPSIPELETDETIAPRPEEEIADILRAEPDVEDHSRRPG</sequence>
<proteinExistence type="predicted"/>
<name>A0ABP9LVT7_9MICO</name>
<protein>
    <recommendedName>
        <fullName evidence="2">ABM domain-containing protein</fullName>
    </recommendedName>
</protein>
<comment type="caution">
    <text evidence="3">The sequence shown here is derived from an EMBL/GenBank/DDBJ whole genome shotgun (WGS) entry which is preliminary data.</text>
</comment>
<dbReference type="Proteomes" id="UP001501407">
    <property type="component" value="Unassembled WGS sequence"/>
</dbReference>
<evidence type="ECO:0000256" key="1">
    <source>
        <dbReference type="SAM" id="MobiDB-lite"/>
    </source>
</evidence>
<dbReference type="RefSeq" id="WP_308212175.1">
    <property type="nucleotide sequence ID" value="NZ_BAABKZ010000001.1"/>
</dbReference>
<evidence type="ECO:0000313" key="4">
    <source>
        <dbReference type="Proteomes" id="UP001501407"/>
    </source>
</evidence>
<dbReference type="Pfam" id="PF03992">
    <property type="entry name" value="ABM"/>
    <property type="match status" value="1"/>
</dbReference>
<feature type="region of interest" description="Disordered" evidence="1">
    <location>
        <begin position="97"/>
        <end position="132"/>
    </location>
</feature>
<reference evidence="4" key="1">
    <citation type="journal article" date="2019" name="Int. J. Syst. Evol. Microbiol.">
        <title>The Global Catalogue of Microorganisms (GCM) 10K type strain sequencing project: providing services to taxonomists for standard genome sequencing and annotation.</title>
        <authorList>
            <consortium name="The Broad Institute Genomics Platform"/>
            <consortium name="The Broad Institute Genome Sequencing Center for Infectious Disease"/>
            <person name="Wu L."/>
            <person name="Ma J."/>
        </authorList>
    </citation>
    <scope>NUCLEOTIDE SEQUENCE [LARGE SCALE GENOMIC DNA]</scope>
    <source>
        <strain evidence="4">JCM 18959</strain>
    </source>
</reference>
<evidence type="ECO:0000313" key="3">
    <source>
        <dbReference type="EMBL" id="GAA5083844.1"/>
    </source>
</evidence>
<feature type="compositionally biased region" description="Pro residues" evidence="1">
    <location>
        <begin position="103"/>
        <end position="117"/>
    </location>
</feature>